<dbReference type="Proteomes" id="UP000259030">
    <property type="component" value="Chromosome"/>
</dbReference>
<evidence type="ECO:0000313" key="4">
    <source>
        <dbReference type="EMBL" id="ASN80496.1"/>
    </source>
</evidence>
<proteinExistence type="predicted"/>
<dbReference type="PROSITE" id="PS51462">
    <property type="entry name" value="NUDIX"/>
    <property type="match status" value="2"/>
</dbReference>
<dbReference type="InterPro" id="IPR015797">
    <property type="entry name" value="NUDIX_hydrolase-like_dom_sf"/>
</dbReference>
<accession>A0A221SV17</accession>
<dbReference type="Pfam" id="PF00293">
    <property type="entry name" value="NUDIX"/>
    <property type="match status" value="2"/>
</dbReference>
<keyword evidence="5" id="KW-1185">Reference proteome</keyword>
<dbReference type="SUPFAM" id="SSF55811">
    <property type="entry name" value="Nudix"/>
    <property type="match status" value="2"/>
</dbReference>
<gene>
    <name evidence="4" type="ORF">DFI_05300</name>
</gene>
<protein>
    <recommendedName>
        <fullName evidence="3">Nudix hydrolase domain-containing protein</fullName>
    </recommendedName>
</protein>
<evidence type="ECO:0000256" key="1">
    <source>
        <dbReference type="ARBA" id="ARBA00001946"/>
    </source>
</evidence>
<reference evidence="4 5" key="1">
    <citation type="submission" date="2017-05" db="EMBL/GenBank/DDBJ databases">
        <title>The complete genome sequence of Deinococcus ficus isolated from the rhizosphere of the Ficus religiosa L. in Taiwan.</title>
        <authorList>
            <person name="Wu K.-M."/>
            <person name="Liao T.-L."/>
            <person name="Liu Y.-M."/>
            <person name="Young C.-C."/>
            <person name="Tsai S.-F."/>
        </authorList>
    </citation>
    <scope>NUCLEOTIDE SEQUENCE [LARGE SCALE GENOMIC DNA]</scope>
    <source>
        <strain evidence="4 5">CC-FR2-10</strain>
    </source>
</reference>
<sequence>MADVTRGAVRNTGAVGDLRLLVNDAVFAVRAVLLCQRNGRVLVEAGDYPFRNLPGGALRTGETLARGAAREWQEETGLPAGPLALAGLVENFFTLKGRRWHELGVYYHVPAPDALPVTAFRVADQAANHLEWTDPHAESGTPIYPTAALPLLGVPEGEFRHVIHHEGASVPGPDLRLDVHGTEVQVRVHLLCVQDGHLLTNTVPGSGFWFLPGGSVQLHEDSRSAAHREFFEETGVPAASARLVGLIEGFDPGRGRQQLGLCYLVEATGPLPSEGSRVRDAGQLAFQWVPLADLEARPVHPRGLSGLLDMPAGRVGHLMEEWPVRPG</sequence>
<dbReference type="InterPro" id="IPR020084">
    <property type="entry name" value="NUDIX_hydrolase_CS"/>
</dbReference>
<organism evidence="4 5">
    <name type="scientific">Deinococcus ficus</name>
    <dbReference type="NCBI Taxonomy" id="317577"/>
    <lineage>
        <taxon>Bacteria</taxon>
        <taxon>Thermotogati</taxon>
        <taxon>Deinococcota</taxon>
        <taxon>Deinococci</taxon>
        <taxon>Deinococcales</taxon>
        <taxon>Deinococcaceae</taxon>
        <taxon>Deinococcus</taxon>
    </lineage>
</organism>
<comment type="cofactor">
    <cofactor evidence="1">
        <name>Mg(2+)</name>
        <dbReference type="ChEBI" id="CHEBI:18420"/>
    </cofactor>
</comment>
<dbReference type="PANTHER" id="PTHR43046:SF16">
    <property type="entry name" value="ADP-RIBOSE PYROPHOSPHATASE YJHB-RELATED"/>
    <property type="match status" value="1"/>
</dbReference>
<dbReference type="PROSITE" id="PS00893">
    <property type="entry name" value="NUDIX_BOX"/>
    <property type="match status" value="1"/>
</dbReference>
<feature type="domain" description="Nudix hydrolase" evidence="3">
    <location>
        <begin position="174"/>
        <end position="311"/>
    </location>
</feature>
<dbReference type="InterPro" id="IPR000086">
    <property type="entry name" value="NUDIX_hydrolase_dom"/>
</dbReference>
<name>A0A221SV17_9DEIO</name>
<dbReference type="Gene3D" id="3.90.79.10">
    <property type="entry name" value="Nucleoside Triphosphate Pyrophosphohydrolase"/>
    <property type="match status" value="2"/>
</dbReference>
<evidence type="ECO:0000256" key="2">
    <source>
        <dbReference type="ARBA" id="ARBA00022801"/>
    </source>
</evidence>
<evidence type="ECO:0000259" key="3">
    <source>
        <dbReference type="PROSITE" id="PS51462"/>
    </source>
</evidence>
<dbReference type="EMBL" id="CP021081">
    <property type="protein sequence ID" value="ASN80496.1"/>
    <property type="molecule type" value="Genomic_DNA"/>
</dbReference>
<feature type="domain" description="Nudix hydrolase" evidence="3">
    <location>
        <begin position="17"/>
        <end position="156"/>
    </location>
</feature>
<dbReference type="KEGG" id="dfc:DFI_05300"/>
<keyword evidence="2" id="KW-0378">Hydrolase</keyword>
<dbReference type="AlphaFoldDB" id="A0A221SV17"/>
<dbReference type="STRING" id="317577.GCA_000419625_00089"/>
<dbReference type="PANTHER" id="PTHR43046">
    <property type="entry name" value="GDP-MANNOSE MANNOSYL HYDROLASE"/>
    <property type="match status" value="1"/>
</dbReference>
<dbReference type="GO" id="GO:0016787">
    <property type="term" value="F:hydrolase activity"/>
    <property type="evidence" value="ECO:0007669"/>
    <property type="project" value="UniProtKB-KW"/>
</dbReference>
<evidence type="ECO:0000313" key="5">
    <source>
        <dbReference type="Proteomes" id="UP000259030"/>
    </source>
</evidence>